<evidence type="ECO:0000256" key="1">
    <source>
        <dbReference type="SAM" id="MobiDB-lite"/>
    </source>
</evidence>
<name>A0A812JQJ2_9DINO</name>
<keyword evidence="4" id="KW-1185">Reference proteome</keyword>
<dbReference type="AlphaFoldDB" id="A0A812JQJ2"/>
<keyword evidence="2" id="KW-0472">Membrane</keyword>
<feature type="transmembrane region" description="Helical" evidence="2">
    <location>
        <begin position="119"/>
        <end position="143"/>
    </location>
</feature>
<comment type="caution">
    <text evidence="3">The sequence shown here is derived from an EMBL/GenBank/DDBJ whole genome shotgun (WGS) entry which is preliminary data.</text>
</comment>
<keyword evidence="2" id="KW-1133">Transmembrane helix</keyword>
<gene>
    <name evidence="3" type="ORF">SNAT2548_LOCUS7074</name>
</gene>
<protein>
    <submittedName>
        <fullName evidence="3">Uncharacterized protein</fullName>
    </submittedName>
</protein>
<dbReference type="Proteomes" id="UP000604046">
    <property type="component" value="Unassembled WGS sequence"/>
</dbReference>
<evidence type="ECO:0000256" key="2">
    <source>
        <dbReference type="SAM" id="Phobius"/>
    </source>
</evidence>
<accession>A0A812JQJ2</accession>
<feature type="compositionally biased region" description="Polar residues" evidence="1">
    <location>
        <begin position="73"/>
        <end position="88"/>
    </location>
</feature>
<feature type="region of interest" description="Disordered" evidence="1">
    <location>
        <begin position="71"/>
        <end position="92"/>
    </location>
</feature>
<sequence length="155" mass="16834">MLLSGEGAKVIEALPAVRQEDMILNSIIALAGIALFGYMSYQFWTRIAFGKAFGTADPVIIQKPEQVFKELQDQSQGEEGEQRPNSSSPKRRAVGIEGKVSIGLDADTNRGRKVLGLDALIFAYLMFAAALCMLVFGAVAAYYPLLSGQVQMAER</sequence>
<organism evidence="3 4">
    <name type="scientific">Symbiodinium natans</name>
    <dbReference type="NCBI Taxonomy" id="878477"/>
    <lineage>
        <taxon>Eukaryota</taxon>
        <taxon>Sar</taxon>
        <taxon>Alveolata</taxon>
        <taxon>Dinophyceae</taxon>
        <taxon>Suessiales</taxon>
        <taxon>Symbiodiniaceae</taxon>
        <taxon>Symbiodinium</taxon>
    </lineage>
</organism>
<proteinExistence type="predicted"/>
<feature type="transmembrane region" description="Helical" evidence="2">
    <location>
        <begin position="22"/>
        <end position="41"/>
    </location>
</feature>
<evidence type="ECO:0000313" key="3">
    <source>
        <dbReference type="EMBL" id="CAE7211089.1"/>
    </source>
</evidence>
<reference evidence="3" key="1">
    <citation type="submission" date="2021-02" db="EMBL/GenBank/DDBJ databases">
        <authorList>
            <person name="Dougan E. K."/>
            <person name="Rhodes N."/>
            <person name="Thang M."/>
            <person name="Chan C."/>
        </authorList>
    </citation>
    <scope>NUCLEOTIDE SEQUENCE</scope>
</reference>
<dbReference type="OrthoDB" id="410714at2759"/>
<evidence type="ECO:0000313" key="4">
    <source>
        <dbReference type="Proteomes" id="UP000604046"/>
    </source>
</evidence>
<dbReference type="EMBL" id="CAJNDS010000484">
    <property type="protein sequence ID" value="CAE7211089.1"/>
    <property type="molecule type" value="Genomic_DNA"/>
</dbReference>
<keyword evidence="2" id="KW-0812">Transmembrane</keyword>